<proteinExistence type="inferred from homology"/>
<dbReference type="RefSeq" id="WP_222684016.1">
    <property type="nucleotide sequence ID" value="NZ_JABUBT010000025.1"/>
</dbReference>
<dbReference type="Gene3D" id="2.60.40.790">
    <property type="match status" value="1"/>
</dbReference>
<comment type="similarity">
    <text evidence="1">Belongs to the arsA ATPase family.</text>
</comment>
<dbReference type="Proteomes" id="UP000825228">
    <property type="component" value="Unassembled WGS sequence"/>
</dbReference>
<name>A0ABS7P488_9NOCA</name>
<comment type="caution">
    <text evidence="4">The sequence shown here is derived from an EMBL/GenBank/DDBJ whole genome shotgun (WGS) entry which is preliminary data.</text>
</comment>
<dbReference type="PANTHER" id="PTHR10803">
    <property type="entry name" value="ARSENICAL PUMP-DRIVING ATPASE ARSENITE-TRANSLOCATING ATPASE"/>
    <property type="match status" value="1"/>
</dbReference>
<dbReference type="InterPro" id="IPR008978">
    <property type="entry name" value="HSP20-like_chaperone"/>
</dbReference>
<dbReference type="EMBL" id="JABUBU010000004">
    <property type="protein sequence ID" value="MBY6366682.1"/>
    <property type="molecule type" value="Genomic_DNA"/>
</dbReference>
<dbReference type="InterPro" id="IPR016300">
    <property type="entry name" value="ATPase_ArsA/GET3"/>
</dbReference>
<dbReference type="Pfam" id="PF02374">
    <property type="entry name" value="ArsA_ATPase"/>
    <property type="match status" value="1"/>
</dbReference>
<dbReference type="Gene3D" id="3.40.50.300">
    <property type="entry name" value="P-loop containing nucleotide triphosphate hydrolases"/>
    <property type="match status" value="1"/>
</dbReference>
<evidence type="ECO:0000313" key="4">
    <source>
        <dbReference type="EMBL" id="MBY6366682.1"/>
    </source>
</evidence>
<evidence type="ECO:0000256" key="1">
    <source>
        <dbReference type="ARBA" id="ARBA00011040"/>
    </source>
</evidence>
<reference evidence="4 5" key="1">
    <citation type="submission" date="2020-06" db="EMBL/GenBank/DDBJ databases">
        <title>Taxonomy, biology and ecology of Rhodococcus bacteria occurring in California pistachio and other woody hosts as revealed by genome sequence analyses.</title>
        <authorList>
            <person name="Gai Y."/>
            <person name="Riely B."/>
        </authorList>
    </citation>
    <scope>NUCLEOTIDE SEQUENCE [LARGE SCALE GENOMIC DNA]</scope>
    <source>
        <strain evidence="4 5">BP-281</strain>
    </source>
</reference>
<dbReference type="InterPro" id="IPR027417">
    <property type="entry name" value="P-loop_NTPase"/>
</dbReference>
<evidence type="ECO:0000259" key="3">
    <source>
        <dbReference type="Pfam" id="PF17886"/>
    </source>
</evidence>
<dbReference type="InterPro" id="IPR025723">
    <property type="entry name" value="ArsA/GET3_ATPase-like"/>
</dbReference>
<organism evidence="4 5">
    <name type="scientific">Rhodococcoides corynebacterioides</name>
    <dbReference type="NCBI Taxonomy" id="53972"/>
    <lineage>
        <taxon>Bacteria</taxon>
        <taxon>Bacillati</taxon>
        <taxon>Actinomycetota</taxon>
        <taxon>Actinomycetes</taxon>
        <taxon>Mycobacteriales</taxon>
        <taxon>Nocardiaceae</taxon>
        <taxon>Rhodococcoides</taxon>
    </lineage>
</organism>
<dbReference type="SUPFAM" id="SSF52540">
    <property type="entry name" value="P-loop containing nucleoside triphosphate hydrolases"/>
    <property type="match status" value="1"/>
</dbReference>
<keyword evidence="5" id="KW-1185">Reference proteome</keyword>
<dbReference type="Pfam" id="PF17886">
    <property type="entry name" value="ArsA_HSP20"/>
    <property type="match status" value="1"/>
</dbReference>
<evidence type="ECO:0000313" key="5">
    <source>
        <dbReference type="Proteomes" id="UP000825228"/>
    </source>
</evidence>
<dbReference type="PANTHER" id="PTHR10803:SF3">
    <property type="entry name" value="ATPASE GET3"/>
    <property type="match status" value="1"/>
</dbReference>
<accession>A0ABS7P488</accession>
<protein>
    <submittedName>
        <fullName evidence="4">ArsA family ATPase</fullName>
    </submittedName>
</protein>
<sequence length="409" mass="42157">MVGSGGAGRSTVAAATATRLHRRGARVVLVAWDGTDPAALLGSAVDGPEIVRLDAAALVEERYRTLAAMAAGAHEHGAGPSLPDAEELTGVPVAETVAGLAEVIRLADRPDVDHVVVDGPSAGEWADVVATPTSVAGYLDRIWPQHARVVAATSGDLRAAVLVQVVDRIVATVTRIGAVLGDASRTDALVVAGPGRRSVARARDVLTRTVFHGLAVSALVIDGVQPDLGGAVPTSVLGTHPAVFWAERRRAEHLAAVRAAEQSLPGVRVVTVTEQPSEPVGSTALAAVGDEIGDLVPSAPGSVPALAPRVEHESGRGLESVYVMRVPLPYVDPSTVTVGRVEDDMIVSAQGARRRLRLASVLRRCVVAGAEFDGADATSELVVRFTPDAAVWPENLAAPSAPVREDGDG</sequence>
<feature type="domain" description="ArsA/GET3 Anion-transporting ATPase-like" evidence="2">
    <location>
        <begin position="2"/>
        <end position="227"/>
    </location>
</feature>
<feature type="domain" description="ArsA HSP20-like" evidence="3">
    <location>
        <begin position="321"/>
        <end position="373"/>
    </location>
</feature>
<dbReference type="InterPro" id="IPR040612">
    <property type="entry name" value="ArsA_HSP20-like"/>
</dbReference>
<gene>
    <name evidence="4" type="ORF">HQ603_07945</name>
</gene>
<evidence type="ECO:0000259" key="2">
    <source>
        <dbReference type="Pfam" id="PF02374"/>
    </source>
</evidence>